<evidence type="ECO:0000256" key="1">
    <source>
        <dbReference type="ARBA" id="ARBA00011073"/>
    </source>
</evidence>
<feature type="domain" description="Peptidase S8/S53" evidence="6">
    <location>
        <begin position="281"/>
        <end position="495"/>
    </location>
</feature>
<dbReference type="InterPro" id="IPR050131">
    <property type="entry name" value="Peptidase_S8_subtilisin-like"/>
</dbReference>
<accession>A0A9P3PW98</accession>
<feature type="domain" description="Inhibitor I9" evidence="7">
    <location>
        <begin position="196"/>
        <end position="229"/>
    </location>
</feature>
<keyword evidence="9" id="KW-1185">Reference proteome</keyword>
<dbReference type="FunFam" id="3.40.50.200:FF:000007">
    <property type="entry name" value="Subtilisin-like serine protease"/>
    <property type="match status" value="1"/>
</dbReference>
<comment type="caution">
    <text evidence="5">Lacks conserved residue(s) required for the propagation of feature annotation.</text>
</comment>
<dbReference type="InterPro" id="IPR015500">
    <property type="entry name" value="Peptidase_S8_subtilisin-rel"/>
</dbReference>
<evidence type="ECO:0000313" key="9">
    <source>
        <dbReference type="Proteomes" id="UP001063166"/>
    </source>
</evidence>
<evidence type="ECO:0000256" key="3">
    <source>
        <dbReference type="ARBA" id="ARBA00022801"/>
    </source>
</evidence>
<dbReference type="InterPro" id="IPR023828">
    <property type="entry name" value="Peptidase_S8_Ser-AS"/>
</dbReference>
<name>A0A9P3PW98_LYOSH</name>
<dbReference type="InterPro" id="IPR036852">
    <property type="entry name" value="Peptidase_S8/S53_dom_sf"/>
</dbReference>
<dbReference type="GO" id="GO:0006508">
    <property type="term" value="P:proteolysis"/>
    <property type="evidence" value="ECO:0007669"/>
    <property type="project" value="UniProtKB-KW"/>
</dbReference>
<organism evidence="8 9">
    <name type="scientific">Lyophyllum shimeji</name>
    <name type="common">Hon-shimeji</name>
    <name type="synonym">Tricholoma shimeji</name>
    <dbReference type="NCBI Taxonomy" id="47721"/>
    <lineage>
        <taxon>Eukaryota</taxon>
        <taxon>Fungi</taxon>
        <taxon>Dikarya</taxon>
        <taxon>Basidiomycota</taxon>
        <taxon>Agaricomycotina</taxon>
        <taxon>Agaricomycetes</taxon>
        <taxon>Agaricomycetidae</taxon>
        <taxon>Agaricales</taxon>
        <taxon>Tricholomatineae</taxon>
        <taxon>Lyophyllaceae</taxon>
        <taxon>Lyophyllum</taxon>
    </lineage>
</organism>
<reference evidence="8" key="1">
    <citation type="submission" date="2022-07" db="EMBL/GenBank/DDBJ databases">
        <title>The genome of Lyophyllum shimeji provides insight into the initial evolution of ectomycorrhizal fungal genome.</title>
        <authorList>
            <person name="Kobayashi Y."/>
            <person name="Shibata T."/>
            <person name="Hirakawa H."/>
            <person name="Shigenobu S."/>
            <person name="Nishiyama T."/>
            <person name="Yamada A."/>
            <person name="Hasebe M."/>
            <person name="Kawaguchi M."/>
        </authorList>
    </citation>
    <scope>NUCLEOTIDE SEQUENCE</scope>
    <source>
        <strain evidence="8">AT787</strain>
    </source>
</reference>
<keyword evidence="2" id="KW-0645">Protease</keyword>
<sequence>MLQSVGGRAAILFSPFPPVSQRTSYKFSGYILGTNRRVALLIATASVYGSQRPMAPSHATQDARMKNNMNHSNPLLETVRIERTVLRIEVLVPTERTPPICHVRLGKGRTTLTSTNRTSEQCPLLCGYKAMHFATTVFAAIALALPVIASPPLLHSIQKANGETSGKYIVKLKHGVSKDDIFSQLNVENVTEQWTLINGFASRLSADDLNTLRASPDVEYIAEDGIVRTSFIQYNAPWGLDRISHKSLFFNRNPDTLNHQYRYNPPAGRGVDIYIVGIQITHVELYPRARWGATFGGYPNADGNGHGTHVAGTAAGKTLGVARDASLIAVKVLSDRGFGFYSDIISGLNWVANAVVASRRPSIVNMSIEGPASQALDDTVTALVNKGIHVCVAAGNHNTDAKDTSPARAPGANTVAASTIDDWKASFSNFGAVVNFWAPGQQVLSAWIGPSNRNTAFLNGTSMATPHVTGLIAYFIGHRGNIRPVRMTAYLKSLAVRNPLRGVPAGTVNNMVQNS</sequence>
<evidence type="ECO:0000256" key="5">
    <source>
        <dbReference type="PROSITE-ProRule" id="PRU01240"/>
    </source>
</evidence>
<dbReference type="PROSITE" id="PS00137">
    <property type="entry name" value="SUBTILASE_HIS"/>
    <property type="match status" value="1"/>
</dbReference>
<dbReference type="Pfam" id="PF05922">
    <property type="entry name" value="Inhibitor_I9"/>
    <property type="match status" value="1"/>
</dbReference>
<proteinExistence type="inferred from homology"/>
<dbReference type="Gene3D" id="3.40.50.200">
    <property type="entry name" value="Peptidase S8/S53 domain"/>
    <property type="match status" value="1"/>
</dbReference>
<evidence type="ECO:0000256" key="4">
    <source>
        <dbReference type="ARBA" id="ARBA00022825"/>
    </source>
</evidence>
<protein>
    <submittedName>
        <fullName evidence="8">Peptidase S8 family protein</fullName>
    </submittedName>
</protein>
<dbReference type="Proteomes" id="UP001063166">
    <property type="component" value="Unassembled WGS sequence"/>
</dbReference>
<dbReference type="EMBL" id="BRPK01000013">
    <property type="protein sequence ID" value="GLB43175.1"/>
    <property type="molecule type" value="Genomic_DNA"/>
</dbReference>
<dbReference type="SUPFAM" id="SSF54897">
    <property type="entry name" value="Protease propeptides/inhibitors"/>
    <property type="match status" value="1"/>
</dbReference>
<evidence type="ECO:0000259" key="7">
    <source>
        <dbReference type="Pfam" id="PF05922"/>
    </source>
</evidence>
<dbReference type="InterPro" id="IPR022398">
    <property type="entry name" value="Peptidase_S8_His-AS"/>
</dbReference>
<comment type="caution">
    <text evidence="8">The sequence shown here is derived from an EMBL/GenBank/DDBJ whole genome shotgun (WGS) entry which is preliminary data.</text>
</comment>
<dbReference type="OrthoDB" id="19448at2759"/>
<evidence type="ECO:0000259" key="6">
    <source>
        <dbReference type="Pfam" id="PF00082"/>
    </source>
</evidence>
<comment type="similarity">
    <text evidence="1 5">Belongs to the peptidase S8 family.</text>
</comment>
<dbReference type="PROSITE" id="PS51892">
    <property type="entry name" value="SUBTILASE"/>
    <property type="match status" value="1"/>
</dbReference>
<dbReference type="PRINTS" id="PR00723">
    <property type="entry name" value="SUBTILISIN"/>
</dbReference>
<dbReference type="PANTHER" id="PTHR43806">
    <property type="entry name" value="PEPTIDASE S8"/>
    <property type="match status" value="1"/>
</dbReference>
<evidence type="ECO:0000256" key="2">
    <source>
        <dbReference type="ARBA" id="ARBA00022670"/>
    </source>
</evidence>
<evidence type="ECO:0000313" key="8">
    <source>
        <dbReference type="EMBL" id="GLB43175.1"/>
    </source>
</evidence>
<dbReference type="GO" id="GO:0005615">
    <property type="term" value="C:extracellular space"/>
    <property type="evidence" value="ECO:0007669"/>
    <property type="project" value="TreeGrafter"/>
</dbReference>
<dbReference type="InterPro" id="IPR000209">
    <property type="entry name" value="Peptidase_S8/S53_dom"/>
</dbReference>
<keyword evidence="3" id="KW-0378">Hydrolase</keyword>
<dbReference type="InterPro" id="IPR037045">
    <property type="entry name" value="S8pro/Inhibitor_I9_sf"/>
</dbReference>
<dbReference type="Pfam" id="PF00082">
    <property type="entry name" value="Peptidase_S8"/>
    <property type="match status" value="1"/>
</dbReference>
<dbReference type="AlphaFoldDB" id="A0A9P3PW98"/>
<dbReference type="InterPro" id="IPR010259">
    <property type="entry name" value="S8pro/Inhibitor_I9"/>
</dbReference>
<dbReference type="SUPFAM" id="SSF52743">
    <property type="entry name" value="Subtilisin-like"/>
    <property type="match status" value="1"/>
</dbReference>
<dbReference type="GO" id="GO:0004252">
    <property type="term" value="F:serine-type endopeptidase activity"/>
    <property type="evidence" value="ECO:0007669"/>
    <property type="project" value="InterPro"/>
</dbReference>
<dbReference type="Gene3D" id="3.30.70.80">
    <property type="entry name" value="Peptidase S8 propeptide/proteinase inhibitor I9"/>
    <property type="match status" value="1"/>
</dbReference>
<keyword evidence="4" id="KW-0720">Serine protease</keyword>
<dbReference type="CDD" id="cd04077">
    <property type="entry name" value="Peptidases_S8_PCSK9_ProteinaseK_like"/>
    <property type="match status" value="1"/>
</dbReference>
<gene>
    <name evidence="8" type="ORF">LshimejAT787_1300760</name>
</gene>
<dbReference type="InterPro" id="IPR034193">
    <property type="entry name" value="PCSK9_ProteinaseK-like"/>
</dbReference>
<dbReference type="PANTHER" id="PTHR43806:SF66">
    <property type="entry name" value="SERIN ENDOPEPTIDASE"/>
    <property type="match status" value="1"/>
</dbReference>
<dbReference type="PROSITE" id="PS00138">
    <property type="entry name" value="SUBTILASE_SER"/>
    <property type="match status" value="1"/>
</dbReference>